<organism evidence="1 2">
    <name type="scientific">Mycena metata</name>
    <dbReference type="NCBI Taxonomy" id="1033252"/>
    <lineage>
        <taxon>Eukaryota</taxon>
        <taxon>Fungi</taxon>
        <taxon>Dikarya</taxon>
        <taxon>Basidiomycota</taxon>
        <taxon>Agaricomycotina</taxon>
        <taxon>Agaricomycetes</taxon>
        <taxon>Agaricomycetidae</taxon>
        <taxon>Agaricales</taxon>
        <taxon>Marasmiineae</taxon>
        <taxon>Mycenaceae</taxon>
        <taxon>Mycena</taxon>
    </lineage>
</organism>
<reference evidence="1" key="1">
    <citation type="submission" date="2023-03" db="EMBL/GenBank/DDBJ databases">
        <title>Massive genome expansion in bonnet fungi (Mycena s.s.) driven by repeated elements and novel gene families across ecological guilds.</title>
        <authorList>
            <consortium name="Lawrence Berkeley National Laboratory"/>
            <person name="Harder C.B."/>
            <person name="Miyauchi S."/>
            <person name="Viragh M."/>
            <person name="Kuo A."/>
            <person name="Thoen E."/>
            <person name="Andreopoulos B."/>
            <person name="Lu D."/>
            <person name="Skrede I."/>
            <person name="Drula E."/>
            <person name="Henrissat B."/>
            <person name="Morin E."/>
            <person name="Kohler A."/>
            <person name="Barry K."/>
            <person name="LaButti K."/>
            <person name="Morin E."/>
            <person name="Salamov A."/>
            <person name="Lipzen A."/>
            <person name="Mereny Z."/>
            <person name="Hegedus B."/>
            <person name="Baldrian P."/>
            <person name="Stursova M."/>
            <person name="Weitz H."/>
            <person name="Taylor A."/>
            <person name="Grigoriev I.V."/>
            <person name="Nagy L.G."/>
            <person name="Martin F."/>
            <person name="Kauserud H."/>
        </authorList>
    </citation>
    <scope>NUCLEOTIDE SEQUENCE</scope>
    <source>
        <strain evidence="1">CBHHK182m</strain>
    </source>
</reference>
<name>A0AAD7JKB4_9AGAR</name>
<sequence length="414" mass="46944">MARGGRAQRAQPAQELIWKDSVQLPQELIDTIIDEFDVSLTHINYTSIFPDRHTLRSCALVSRAFVRPSQKKLFSIVSIRSADWNQSPDERMRLFSKLLASRPHIAQYVRTLNLGYRCARSKSLDHILLSLPNLNTVNLYPWRDSHSRNWQTTQEFPMHHRDSFVVVFSLSSLRSLALRDHRFTNPVALLSMLGESTGLEELVLQNIEFANLEVAARPKNPAAIPRLVLKSLKLIRMLTTSVDALLDASSPFNLSRLHSLCCDRYHPSLFQATRSTVRDLTLIADSRYKSVSGVYLDGIDQVFPGVLQNLSLNVDDLVSLSSFIRRLKNFNTAIALKRISITIYLNFPDFGAPFWQDIHSLLSSAPAVEEISFNLRRNHAHGVQSIRAYLPVINAKGILKIALLDGDLRIPELR</sequence>
<dbReference type="Proteomes" id="UP001215598">
    <property type="component" value="Unassembled WGS sequence"/>
</dbReference>
<dbReference type="EMBL" id="JARKIB010000023">
    <property type="protein sequence ID" value="KAJ7766646.1"/>
    <property type="molecule type" value="Genomic_DNA"/>
</dbReference>
<dbReference type="AlphaFoldDB" id="A0AAD7JKB4"/>
<evidence type="ECO:0000313" key="1">
    <source>
        <dbReference type="EMBL" id="KAJ7766646.1"/>
    </source>
</evidence>
<protein>
    <submittedName>
        <fullName evidence="1">Uncharacterized protein</fullName>
    </submittedName>
</protein>
<evidence type="ECO:0000313" key="2">
    <source>
        <dbReference type="Proteomes" id="UP001215598"/>
    </source>
</evidence>
<comment type="caution">
    <text evidence="1">The sequence shown here is derived from an EMBL/GenBank/DDBJ whole genome shotgun (WGS) entry which is preliminary data.</text>
</comment>
<gene>
    <name evidence="1" type="ORF">B0H16DRAFT_1686927</name>
</gene>
<proteinExistence type="predicted"/>
<keyword evidence="2" id="KW-1185">Reference proteome</keyword>
<accession>A0AAD7JKB4</accession>